<dbReference type="Pfam" id="PF20181">
    <property type="entry name" value="DUF6544"/>
    <property type="match status" value="1"/>
</dbReference>
<evidence type="ECO:0000313" key="2">
    <source>
        <dbReference type="Proteomes" id="UP001225957"/>
    </source>
</evidence>
<protein>
    <submittedName>
        <fullName evidence="1">Uncharacterized protein</fullName>
    </submittedName>
</protein>
<keyword evidence="2" id="KW-1185">Reference proteome</keyword>
<dbReference type="InterPro" id="IPR046674">
    <property type="entry name" value="DUF6544"/>
</dbReference>
<reference evidence="1 2" key="1">
    <citation type="submission" date="2023-04" db="EMBL/GenBank/DDBJ databases">
        <title>Halomonas strains isolated from rhizosphere soil.</title>
        <authorList>
            <person name="Xu L."/>
            <person name="Sun J.-Q."/>
        </authorList>
    </citation>
    <scope>NUCLEOTIDE SEQUENCE [LARGE SCALE GENOMIC DNA]</scope>
    <source>
        <strain evidence="1 2">LR5S20</strain>
    </source>
</reference>
<proteinExistence type="predicted"/>
<dbReference type="Proteomes" id="UP001225957">
    <property type="component" value="Unassembled WGS sequence"/>
</dbReference>
<comment type="caution">
    <text evidence="1">The sequence shown here is derived from an EMBL/GenBank/DDBJ whole genome shotgun (WGS) entry which is preliminary data.</text>
</comment>
<accession>A0ABT6V3N0</accession>
<dbReference type="RefSeq" id="WP_282736742.1">
    <property type="nucleotide sequence ID" value="NZ_JASCQP010000040.1"/>
</dbReference>
<name>A0ABT6V3N0_9GAMM</name>
<organism evidence="1 2">
    <name type="scientific">Halomonas rhizosphaerae</name>
    <dbReference type="NCBI Taxonomy" id="3043296"/>
    <lineage>
        <taxon>Bacteria</taxon>
        <taxon>Pseudomonadati</taxon>
        <taxon>Pseudomonadota</taxon>
        <taxon>Gammaproteobacteria</taxon>
        <taxon>Oceanospirillales</taxon>
        <taxon>Halomonadaceae</taxon>
        <taxon>Halomonas</taxon>
    </lineage>
</organism>
<sequence>MKVLALLLVLLVGAVLALFVLLLHDKRAERIEGKRLAALQPIDPPPFSVDMVANLPEPARRYFGFTILPGTPLHPVAQIDMRGQFSLGTKDAPGYQPMEARQILAAPEGFVWSMRTLGGLPIYGSDSGRWTRFRILWLVPVARIGGDPDHRRSAFGRYVAEAVFWTPAALLPGPGVVWEPVDDDTARVTVSHGALTQAVDVTLDAEGRPVVVSFQRWSDANPDKVYRWQPFGGYLSDFREVRGYRLPHRLEAGNMFGTEDYFPFFLVEVTAIRFPGQEDDG</sequence>
<dbReference type="EMBL" id="JASCQP010000040">
    <property type="protein sequence ID" value="MDI5892832.1"/>
    <property type="molecule type" value="Genomic_DNA"/>
</dbReference>
<gene>
    <name evidence="1" type="ORF">QLQ83_17215</name>
</gene>
<evidence type="ECO:0000313" key="1">
    <source>
        <dbReference type="EMBL" id="MDI5892832.1"/>
    </source>
</evidence>